<gene>
    <name evidence="2" type="ORF">N180_05825</name>
</gene>
<dbReference type="EMBL" id="JNFF01000062">
    <property type="protein sequence ID" value="KEQ29763.1"/>
    <property type="molecule type" value="Genomic_DNA"/>
</dbReference>
<sequence length="186" mass="20388">MKKLRLIVALAAIGFAANAQEVKFPPLDGSPADLAYFPVNAAKVKAGDNSTPQIRVIYSRPSVKGRKIFGETVPFGKVWRAGANESTEIRFYQPVTIGGKAVPAGSYSLFVLPEQDKWVFILNKQTDRWGEYTYDQAKDVVRVTVPVEQLATPVEALAITFSPDAKGAKLHLAWDKLTATLPVTIR</sequence>
<evidence type="ECO:0008006" key="4">
    <source>
        <dbReference type="Google" id="ProtNLM"/>
    </source>
</evidence>
<keyword evidence="3" id="KW-1185">Reference proteome</keyword>
<dbReference type="InterPro" id="IPR021314">
    <property type="entry name" value="DUF2911"/>
</dbReference>
<evidence type="ECO:0000313" key="2">
    <source>
        <dbReference type="EMBL" id="KEQ29763.1"/>
    </source>
</evidence>
<evidence type="ECO:0000256" key="1">
    <source>
        <dbReference type="SAM" id="SignalP"/>
    </source>
</evidence>
<evidence type="ECO:0000313" key="3">
    <source>
        <dbReference type="Proteomes" id="UP000028007"/>
    </source>
</evidence>
<feature type="signal peptide" evidence="1">
    <location>
        <begin position="1"/>
        <end position="19"/>
    </location>
</feature>
<comment type="caution">
    <text evidence="2">The sequence shown here is derived from an EMBL/GenBank/DDBJ whole genome shotgun (WGS) entry which is preliminary data.</text>
</comment>
<protein>
    <recommendedName>
        <fullName evidence="4">Asparagine synthetase B</fullName>
    </recommendedName>
</protein>
<reference evidence="2 3" key="1">
    <citation type="journal article" date="1992" name="Int. J. Syst. Bacteriol.">
        <title>Sphingobacterium antarcticus sp. nov. a Psychrotrophic Bacterium from the Soils of Schirmacher Oasis, Antarctica.</title>
        <authorList>
            <person name="Shivaji S."/>
            <person name="Ray M.K."/>
            <person name="Rao N.S."/>
            <person name="Saiserr L."/>
            <person name="Jagannadham M.V."/>
            <person name="Kumar G.S."/>
            <person name="Reddy G."/>
            <person name="Bhargava P.M."/>
        </authorList>
    </citation>
    <scope>NUCLEOTIDE SEQUENCE [LARGE SCALE GENOMIC DNA]</scope>
    <source>
        <strain evidence="2 3">4BY</strain>
    </source>
</reference>
<dbReference type="OrthoDB" id="195456at2"/>
<dbReference type="RefSeq" id="WP_037441253.1">
    <property type="nucleotide sequence ID" value="NZ_JNFF01000062.1"/>
</dbReference>
<dbReference type="AlphaFoldDB" id="A0A081PGE0"/>
<keyword evidence="1" id="KW-0732">Signal</keyword>
<dbReference type="eggNOG" id="COG0457">
    <property type="taxonomic scope" value="Bacteria"/>
</dbReference>
<dbReference type="Proteomes" id="UP000028007">
    <property type="component" value="Unassembled WGS sequence"/>
</dbReference>
<dbReference type="Pfam" id="PF11138">
    <property type="entry name" value="DUF2911"/>
    <property type="match status" value="1"/>
</dbReference>
<name>A0A081PGE0_9SPHI</name>
<organism evidence="2 3">
    <name type="scientific">Pedobacter antarcticus 4BY</name>
    <dbReference type="NCBI Taxonomy" id="1358423"/>
    <lineage>
        <taxon>Bacteria</taxon>
        <taxon>Pseudomonadati</taxon>
        <taxon>Bacteroidota</taxon>
        <taxon>Sphingobacteriia</taxon>
        <taxon>Sphingobacteriales</taxon>
        <taxon>Sphingobacteriaceae</taxon>
        <taxon>Pedobacter</taxon>
    </lineage>
</organism>
<feature type="chain" id="PRO_5001761755" description="Asparagine synthetase B" evidence="1">
    <location>
        <begin position="20"/>
        <end position="186"/>
    </location>
</feature>
<accession>A0A081PGE0</accession>
<proteinExistence type="predicted"/>